<evidence type="ECO:0000313" key="2">
    <source>
        <dbReference type="Proteomes" id="UP000070544"/>
    </source>
</evidence>
<dbReference type="AlphaFoldDB" id="A0A138ZYB4"/>
<reference evidence="1 2" key="1">
    <citation type="journal article" date="2015" name="Genome Biol. Evol.">
        <title>Phylogenomic analyses indicate that early fungi evolved digesting cell walls of algal ancestors of land plants.</title>
        <authorList>
            <person name="Chang Y."/>
            <person name="Wang S."/>
            <person name="Sekimoto S."/>
            <person name="Aerts A.L."/>
            <person name="Choi C."/>
            <person name="Clum A."/>
            <person name="LaButti K.M."/>
            <person name="Lindquist E.A."/>
            <person name="Yee Ngan C."/>
            <person name="Ohm R.A."/>
            <person name="Salamov A.A."/>
            <person name="Grigoriev I.V."/>
            <person name="Spatafora J.W."/>
            <person name="Berbee M.L."/>
        </authorList>
    </citation>
    <scope>NUCLEOTIDE SEQUENCE [LARGE SCALE GENOMIC DNA]</scope>
    <source>
        <strain evidence="1 2">JEL478</strain>
    </source>
</reference>
<organism evidence="1 2">
    <name type="scientific">Gonapodya prolifera (strain JEL478)</name>
    <name type="common">Monoblepharis prolifera</name>
    <dbReference type="NCBI Taxonomy" id="1344416"/>
    <lineage>
        <taxon>Eukaryota</taxon>
        <taxon>Fungi</taxon>
        <taxon>Fungi incertae sedis</taxon>
        <taxon>Chytridiomycota</taxon>
        <taxon>Chytridiomycota incertae sedis</taxon>
        <taxon>Monoblepharidomycetes</taxon>
        <taxon>Monoblepharidales</taxon>
        <taxon>Gonapodyaceae</taxon>
        <taxon>Gonapodya</taxon>
    </lineage>
</organism>
<accession>A0A138ZYB4</accession>
<gene>
    <name evidence="1" type="ORF">M427DRAFT_63994</name>
</gene>
<dbReference type="EMBL" id="KQ965861">
    <property type="protein sequence ID" value="KXS09484.1"/>
    <property type="molecule type" value="Genomic_DNA"/>
</dbReference>
<sequence>MHARKSTTKTPTSISMTIHEEMGSVTIMAMVVGCGCVDDAGFWAGEVLIVLVEARESTPVAIAEEVGSAGGEETLMYFRKRETKRWEIPRARVRRPREGKRVAQDFGGIALEYS</sequence>
<evidence type="ECO:0000313" key="1">
    <source>
        <dbReference type="EMBL" id="KXS09484.1"/>
    </source>
</evidence>
<name>A0A138ZYB4_GONPJ</name>
<dbReference type="Proteomes" id="UP000070544">
    <property type="component" value="Unassembled WGS sequence"/>
</dbReference>
<protein>
    <submittedName>
        <fullName evidence="1">Uncharacterized protein</fullName>
    </submittedName>
</protein>
<proteinExistence type="predicted"/>
<keyword evidence="2" id="KW-1185">Reference proteome</keyword>
<dbReference type="PROSITE" id="PS51257">
    <property type="entry name" value="PROKAR_LIPOPROTEIN"/>
    <property type="match status" value="1"/>
</dbReference>